<name>A0A1A0HGL4_9ASCO</name>
<dbReference type="SUPFAM" id="SSF54373">
    <property type="entry name" value="FAD-linked reductases, C-terminal domain"/>
    <property type="match status" value="1"/>
</dbReference>
<sequence length="487" mass="53591">MAMHKKVCIIGAGVSGLRAAHKLLTAKDTLLLPSDVIILEAQARIGGRIKTDTTLSKLGLTYDLGAAWFHDALTNSVLYSSIEDGSFDVESDGYFNDKDMCYYAKEHPGRVDAAGLKLEQVVEDIEKFIEIHFLHSLGVPDVSLSEIVALYMKKQDCFLTAPQKQLCGRMCRYLELWYGISAHKMSGKHAVMSHQGRNLYNKKGYSFLVEKLQSQTKCTIMTSEQVTTIQRDISGQNFRHLVTTAAGTEIAADYLVVTVPQSILALDAEHSYGLTWDPPLPARIQQSLKTIHFGALGKVIFEFSEIWWDASEDAFEVLADENTGADVATASGLDISPFMYPIYVFNYATIQPSAASLVILTQSPVTEYLEAKPHLAWAYMKPMLAKISMQQICEPINTIVTDWTQNPYSRGSYSALHVGDDPSDAIIQLSGEYESCGLGISSTVRFAGEHTIADGAGCVHGAYDSGERAADWILKHLAENHQAKNAS</sequence>
<dbReference type="InterPro" id="IPR036188">
    <property type="entry name" value="FAD/NAD-bd_sf"/>
</dbReference>
<gene>
    <name evidence="2" type="ORF">METBIDRAFT_9323</name>
</gene>
<dbReference type="AlphaFoldDB" id="A0A1A0HGL4"/>
<dbReference type="GO" id="GO:0015940">
    <property type="term" value="P:pantothenate biosynthetic process"/>
    <property type="evidence" value="ECO:0007669"/>
    <property type="project" value="EnsemblFungi"/>
</dbReference>
<dbReference type="OrthoDB" id="5046242at2759"/>
<accession>A0A1A0HGL4</accession>
<evidence type="ECO:0000259" key="1">
    <source>
        <dbReference type="Pfam" id="PF01593"/>
    </source>
</evidence>
<dbReference type="GO" id="GO:0046208">
    <property type="term" value="P:spermine catabolic process"/>
    <property type="evidence" value="ECO:0007669"/>
    <property type="project" value="EnsemblFungi"/>
</dbReference>
<dbReference type="SUPFAM" id="SSF51905">
    <property type="entry name" value="FAD/NAD(P)-binding domain"/>
    <property type="match status" value="1"/>
</dbReference>
<dbReference type="Gene3D" id="3.50.50.60">
    <property type="entry name" value="FAD/NAD(P)-binding domain"/>
    <property type="match status" value="1"/>
</dbReference>
<dbReference type="InterPro" id="IPR050281">
    <property type="entry name" value="Flavin_monoamine_oxidase"/>
</dbReference>
<evidence type="ECO:0000313" key="3">
    <source>
        <dbReference type="Proteomes" id="UP000092555"/>
    </source>
</evidence>
<reference evidence="2 3" key="1">
    <citation type="submission" date="2016-05" db="EMBL/GenBank/DDBJ databases">
        <title>Comparative genomics of biotechnologically important yeasts.</title>
        <authorList>
            <consortium name="DOE Joint Genome Institute"/>
            <person name="Riley R."/>
            <person name="Haridas S."/>
            <person name="Wolfe K.H."/>
            <person name="Lopes M.R."/>
            <person name="Hittinger C.T."/>
            <person name="Goker M."/>
            <person name="Salamov A."/>
            <person name="Wisecaver J."/>
            <person name="Long T.M."/>
            <person name="Aerts A.L."/>
            <person name="Barry K."/>
            <person name="Choi C."/>
            <person name="Clum A."/>
            <person name="Coughlan A.Y."/>
            <person name="Deshpande S."/>
            <person name="Douglass A.P."/>
            <person name="Hanson S.J."/>
            <person name="Klenk H.-P."/>
            <person name="LaButti K."/>
            <person name="Lapidus A."/>
            <person name="Lindquist E."/>
            <person name="Lipzen A."/>
            <person name="Meier-kolthoff J.P."/>
            <person name="Ohm R.A."/>
            <person name="Otillar R.P."/>
            <person name="Pangilinan J."/>
            <person name="Peng Y."/>
            <person name="Rokas A."/>
            <person name="Rosa C.A."/>
            <person name="Scheuner C."/>
            <person name="Sibirny A.A."/>
            <person name="Slot J.C."/>
            <person name="Stielow J.B."/>
            <person name="Sun H."/>
            <person name="Kurtzman C.P."/>
            <person name="Blackwell M."/>
            <person name="Grigoriev I.V."/>
            <person name="Jeffries T.W."/>
        </authorList>
    </citation>
    <scope>NUCLEOTIDE SEQUENCE [LARGE SCALE GENOMIC DNA]</scope>
    <source>
        <strain evidence="2 3">NRRL YB-4993</strain>
    </source>
</reference>
<keyword evidence="3" id="KW-1185">Reference proteome</keyword>
<comment type="caution">
    <text evidence="2">The sequence shown here is derived from an EMBL/GenBank/DDBJ whole genome shotgun (WGS) entry which is preliminary data.</text>
</comment>
<dbReference type="Proteomes" id="UP000092555">
    <property type="component" value="Unassembled WGS sequence"/>
</dbReference>
<feature type="domain" description="Amine oxidase" evidence="1">
    <location>
        <begin position="14"/>
        <end position="473"/>
    </location>
</feature>
<dbReference type="Pfam" id="PF01593">
    <property type="entry name" value="Amino_oxidase"/>
    <property type="match status" value="1"/>
</dbReference>
<organism evidence="2 3">
    <name type="scientific">Metschnikowia bicuspidata var. bicuspidata NRRL YB-4993</name>
    <dbReference type="NCBI Taxonomy" id="869754"/>
    <lineage>
        <taxon>Eukaryota</taxon>
        <taxon>Fungi</taxon>
        <taxon>Dikarya</taxon>
        <taxon>Ascomycota</taxon>
        <taxon>Saccharomycotina</taxon>
        <taxon>Pichiomycetes</taxon>
        <taxon>Metschnikowiaceae</taxon>
        <taxon>Metschnikowia</taxon>
    </lineage>
</organism>
<dbReference type="GO" id="GO:0046592">
    <property type="term" value="F:polyamine oxidase activity"/>
    <property type="evidence" value="ECO:0007669"/>
    <property type="project" value="EnsemblFungi"/>
</dbReference>
<evidence type="ECO:0000313" key="2">
    <source>
        <dbReference type="EMBL" id="OBA22993.1"/>
    </source>
</evidence>
<dbReference type="PANTHER" id="PTHR10742:SF410">
    <property type="entry name" value="LYSINE-SPECIFIC HISTONE DEMETHYLASE 2"/>
    <property type="match status" value="1"/>
</dbReference>
<dbReference type="PANTHER" id="PTHR10742">
    <property type="entry name" value="FLAVIN MONOAMINE OXIDASE"/>
    <property type="match status" value="1"/>
</dbReference>
<proteinExistence type="predicted"/>
<dbReference type="STRING" id="869754.A0A1A0HGL4"/>
<dbReference type="Gene3D" id="3.90.660.10">
    <property type="match status" value="1"/>
</dbReference>
<dbReference type="GeneID" id="30032331"/>
<dbReference type="InterPro" id="IPR002937">
    <property type="entry name" value="Amino_oxidase"/>
</dbReference>
<dbReference type="EMBL" id="LXTC01000001">
    <property type="protein sequence ID" value="OBA22993.1"/>
    <property type="molecule type" value="Genomic_DNA"/>
</dbReference>
<protein>
    <submittedName>
        <fullName evidence="2">Amine oxidase</fullName>
    </submittedName>
</protein>
<dbReference type="RefSeq" id="XP_018713474.1">
    <property type="nucleotide sequence ID" value="XM_018859356.1"/>
</dbReference>